<sequence>MICFYRRIVWKSRSYIQNSGGHIHALKRKDGGVLKGPKQVWIHQLPAHDEKPLTAGFIRGEQLIATE</sequence>
<proteinExistence type="predicted"/>
<dbReference type="Proteomes" id="UP000278746">
    <property type="component" value="Unassembled WGS sequence"/>
</dbReference>
<organism evidence="1 2">
    <name type="scientific">Alteribacter keqinensis</name>
    <dbReference type="NCBI Taxonomy" id="2483800"/>
    <lineage>
        <taxon>Bacteria</taxon>
        <taxon>Bacillati</taxon>
        <taxon>Bacillota</taxon>
        <taxon>Bacilli</taxon>
        <taxon>Bacillales</taxon>
        <taxon>Bacillaceae</taxon>
        <taxon>Alteribacter</taxon>
    </lineage>
</organism>
<keyword evidence="2" id="KW-1185">Reference proteome</keyword>
<evidence type="ECO:0000313" key="1">
    <source>
        <dbReference type="EMBL" id="RNA68701.1"/>
    </source>
</evidence>
<accession>A0A3M7TTZ3</accession>
<dbReference type="AlphaFoldDB" id="A0A3M7TTZ3"/>
<gene>
    <name evidence="1" type="ORF">EBO34_01660</name>
</gene>
<name>A0A3M7TTZ3_9BACI</name>
<dbReference type="EMBL" id="RHIB01000001">
    <property type="protein sequence ID" value="RNA68701.1"/>
    <property type="molecule type" value="Genomic_DNA"/>
</dbReference>
<comment type="caution">
    <text evidence="1">The sequence shown here is derived from an EMBL/GenBank/DDBJ whole genome shotgun (WGS) entry which is preliminary data.</text>
</comment>
<reference evidence="1 2" key="1">
    <citation type="submission" date="2018-10" db="EMBL/GenBank/DDBJ databases">
        <title>Bacillus Keqinensis sp. nov., a moderately halophilic bacterium isolated from a saline-alkaline lake.</title>
        <authorList>
            <person name="Wang H."/>
        </authorList>
    </citation>
    <scope>NUCLEOTIDE SEQUENCE [LARGE SCALE GENOMIC DNA]</scope>
    <source>
        <strain evidence="1 2">KQ-3</strain>
    </source>
</reference>
<protein>
    <submittedName>
        <fullName evidence="1">Uncharacterized protein</fullName>
    </submittedName>
</protein>
<evidence type="ECO:0000313" key="2">
    <source>
        <dbReference type="Proteomes" id="UP000278746"/>
    </source>
</evidence>